<name>A0ABY5GKP9_9GAMM</name>
<dbReference type="SUPFAM" id="SSF88697">
    <property type="entry name" value="PUA domain-like"/>
    <property type="match status" value="1"/>
</dbReference>
<dbReference type="RefSeq" id="WP_255390810.1">
    <property type="nucleotide sequence ID" value="NZ_CP101509.1"/>
</dbReference>
<organism evidence="1 2">
    <name type="scientific">Photobacterium atrarenae</name>
    <dbReference type="NCBI Taxonomy" id="865757"/>
    <lineage>
        <taxon>Bacteria</taxon>
        <taxon>Pseudomonadati</taxon>
        <taxon>Pseudomonadota</taxon>
        <taxon>Gammaproteobacteria</taxon>
        <taxon>Vibrionales</taxon>
        <taxon>Vibrionaceae</taxon>
        <taxon>Photobacterium</taxon>
    </lineage>
</organism>
<accession>A0ABY5GKP9</accession>
<reference evidence="1" key="1">
    <citation type="submission" date="2022-07" db="EMBL/GenBank/DDBJ databases">
        <title>Genome sequencing of Photobacterium atrarenae GJH2-4.</title>
        <authorList>
            <person name="Park S.-J."/>
        </authorList>
    </citation>
    <scope>NUCLEOTIDE SEQUENCE</scope>
    <source>
        <strain evidence="1">GJH2-4</strain>
    </source>
</reference>
<proteinExistence type="predicted"/>
<dbReference type="InterPro" id="IPR015947">
    <property type="entry name" value="PUA-like_sf"/>
</dbReference>
<evidence type="ECO:0000313" key="1">
    <source>
        <dbReference type="EMBL" id="UTV29493.1"/>
    </source>
</evidence>
<dbReference type="Gene3D" id="1.10.4060.10">
    <property type="entry name" value="BPP1347 like domain"/>
    <property type="match status" value="1"/>
</dbReference>
<dbReference type="EMBL" id="CP101509">
    <property type="protein sequence ID" value="UTV29493.1"/>
    <property type="molecule type" value="Genomic_DNA"/>
</dbReference>
<sequence>MLPAHPPQLTLPFLTTTDHLLPGRDWQLSGNGIVFTEMIRAATRAEGMWLVMQDSHGDIANQPGDLVTHAVIRQVDWLSGPQIQVELRLALWGVICPSPQHAGAPSLSAALRPLWREDSPVPATHLLLQKYVQWLQEYGSPHAEIPPTPRDVNASWLCRRWLELLPLPVATKQRLLRPPSPTTCLRYLEKIVQQGDLCSNLLR</sequence>
<evidence type="ECO:0008006" key="3">
    <source>
        <dbReference type="Google" id="ProtNLM"/>
    </source>
</evidence>
<gene>
    <name evidence="1" type="ORF">NNL38_20970</name>
</gene>
<evidence type="ECO:0000313" key="2">
    <source>
        <dbReference type="Proteomes" id="UP001057998"/>
    </source>
</evidence>
<dbReference type="Proteomes" id="UP001057998">
    <property type="component" value="Chromosome 2"/>
</dbReference>
<protein>
    <recommendedName>
        <fullName evidence="3">Lon protease</fullName>
    </recommendedName>
</protein>
<keyword evidence="2" id="KW-1185">Reference proteome</keyword>